<dbReference type="InterPro" id="IPR018642">
    <property type="entry name" value="DUF2066"/>
</dbReference>
<accession>A0A7Z2T1Z3</accession>
<name>A0A7Z2T1Z3_9VIBR</name>
<feature type="chain" id="PRO_5031132549" evidence="2">
    <location>
        <begin position="19"/>
        <end position="379"/>
    </location>
</feature>
<proteinExistence type="predicted"/>
<dbReference type="EMBL" id="CP047475">
    <property type="protein sequence ID" value="QIA62770.1"/>
    <property type="molecule type" value="Genomic_DNA"/>
</dbReference>
<evidence type="ECO:0000256" key="1">
    <source>
        <dbReference type="SAM" id="MobiDB-lite"/>
    </source>
</evidence>
<dbReference type="AlphaFoldDB" id="A0A7Z2T1Z3"/>
<organism evidence="3 4">
    <name type="scientific">Vibrio astriarenae</name>
    <dbReference type="NCBI Taxonomy" id="1481923"/>
    <lineage>
        <taxon>Bacteria</taxon>
        <taxon>Pseudomonadati</taxon>
        <taxon>Pseudomonadota</taxon>
        <taxon>Gammaproteobacteria</taxon>
        <taxon>Vibrionales</taxon>
        <taxon>Vibrionaceae</taxon>
        <taxon>Vibrio</taxon>
    </lineage>
</organism>
<feature type="signal peptide" evidence="2">
    <location>
        <begin position="1"/>
        <end position="18"/>
    </location>
</feature>
<dbReference type="Pfam" id="PF09839">
    <property type="entry name" value="DUF2066"/>
    <property type="match status" value="1"/>
</dbReference>
<sequence>MRNIALLLMGLVSMPLWAMTQVNLYQSAVVIDQEADNGDQLARAQGLEQVIIRASGDAMAASNPVIKKAMGNTSQYITQISYASRGEEQEVRLMFSEPRVRALLTQAQLPYWPAQRKTVLVWLAEEEAGQRAISWDYANTNYMAALRDSAQQRGLPLTFPLGDFEDMTNIEVSDIWGGFEDVIEQTSQRYPADAVLVLRNDGNNVRWTLYDQEPAQGLRATIHRTYPANTSAQRIVDDIAVFYSQKDAVVVSQETSGKTVVTFDNVTTAEQFFKLEKGLENLSTVATANILEMHASSVTFEVELLASREDFEQSVLRALSAHRAPVEALDTDLQPQPMEDGLESGAVQQDKEEFAEEPAVPTQLPEVSEPSTSELTFSL</sequence>
<keyword evidence="2" id="KW-0732">Signal</keyword>
<evidence type="ECO:0000313" key="4">
    <source>
        <dbReference type="Proteomes" id="UP000464262"/>
    </source>
</evidence>
<feature type="region of interest" description="Disordered" evidence="1">
    <location>
        <begin position="334"/>
        <end position="379"/>
    </location>
</feature>
<keyword evidence="4" id="KW-1185">Reference proteome</keyword>
<dbReference type="KEGG" id="vas:GT360_04240"/>
<evidence type="ECO:0000256" key="2">
    <source>
        <dbReference type="SAM" id="SignalP"/>
    </source>
</evidence>
<dbReference type="Proteomes" id="UP000464262">
    <property type="component" value="Chromosome 1"/>
</dbReference>
<gene>
    <name evidence="3" type="ORF">GT360_04240</name>
</gene>
<evidence type="ECO:0000313" key="3">
    <source>
        <dbReference type="EMBL" id="QIA62770.1"/>
    </source>
</evidence>
<dbReference type="RefSeq" id="WP_164647665.1">
    <property type="nucleotide sequence ID" value="NZ_CP047475.1"/>
</dbReference>
<reference evidence="3 4" key="1">
    <citation type="submission" date="2020-01" db="EMBL/GenBank/DDBJ databases">
        <title>Whole genome and functional gene identification of agarase of Vibrio HN897.</title>
        <authorList>
            <person name="Liu Y."/>
            <person name="Zhao Z."/>
        </authorList>
    </citation>
    <scope>NUCLEOTIDE SEQUENCE [LARGE SCALE GENOMIC DNA]</scope>
    <source>
        <strain evidence="3 4">HN897</strain>
    </source>
</reference>
<protein>
    <submittedName>
        <fullName evidence="3">DUF2066 domain-containing protein</fullName>
    </submittedName>
</protein>
<feature type="compositionally biased region" description="Polar residues" evidence="1">
    <location>
        <begin position="369"/>
        <end position="379"/>
    </location>
</feature>